<evidence type="ECO:0000256" key="5">
    <source>
        <dbReference type="ARBA" id="ARBA00022683"/>
    </source>
</evidence>
<accession>A0A4U9HDF3</accession>
<reference evidence="12 13" key="1">
    <citation type="submission" date="2019-05" db="EMBL/GenBank/DDBJ databases">
        <authorList>
            <consortium name="Pathogen Informatics"/>
        </authorList>
    </citation>
    <scope>NUCLEOTIDE SEQUENCE [LARGE SCALE GENOMIC DNA]</scope>
    <source>
        <strain evidence="12 13">NCTC12971</strain>
    </source>
</reference>
<evidence type="ECO:0000256" key="10">
    <source>
        <dbReference type="ARBA" id="ARBA00042873"/>
    </source>
</evidence>
<keyword evidence="3" id="KW-0762">Sugar transport</keyword>
<evidence type="ECO:0000256" key="6">
    <source>
        <dbReference type="ARBA" id="ARBA00022777"/>
    </source>
</evidence>
<dbReference type="GO" id="GO:0016301">
    <property type="term" value="F:kinase activity"/>
    <property type="evidence" value="ECO:0007669"/>
    <property type="project" value="UniProtKB-KW"/>
</dbReference>
<dbReference type="Proteomes" id="UP000307968">
    <property type="component" value="Chromosome"/>
</dbReference>
<evidence type="ECO:0000256" key="9">
    <source>
        <dbReference type="ARBA" id="ARBA00042526"/>
    </source>
</evidence>
<evidence type="ECO:0000256" key="8">
    <source>
        <dbReference type="ARBA" id="ARBA00042296"/>
    </source>
</evidence>
<protein>
    <recommendedName>
        <fullName evidence="7">PTS system glucose-specific EIIA component</fullName>
    </recommendedName>
    <alternativeName>
        <fullName evidence="10">EIIA-Glc</fullName>
    </alternativeName>
    <alternativeName>
        <fullName evidence="9">EIII-Glc</fullName>
    </alternativeName>
    <alternativeName>
        <fullName evidence="8">Glucose-specific phosphotransferase enzyme IIA component</fullName>
    </alternativeName>
</protein>
<gene>
    <name evidence="12" type="primary">crr_1</name>
    <name evidence="12" type="ORF">NCTC12971_01406</name>
</gene>
<evidence type="ECO:0000256" key="4">
    <source>
        <dbReference type="ARBA" id="ARBA00022679"/>
    </source>
</evidence>
<dbReference type="EMBL" id="LR590463">
    <property type="protein sequence ID" value="VTP60906.1"/>
    <property type="molecule type" value="Genomic_DNA"/>
</dbReference>
<evidence type="ECO:0000256" key="7">
    <source>
        <dbReference type="ARBA" id="ARBA00039163"/>
    </source>
</evidence>
<organism evidence="12 13">
    <name type="scientific">Serratia rubidaea</name>
    <name type="common">Serratia marinorubra</name>
    <dbReference type="NCBI Taxonomy" id="61652"/>
    <lineage>
        <taxon>Bacteria</taxon>
        <taxon>Pseudomonadati</taxon>
        <taxon>Pseudomonadota</taxon>
        <taxon>Gammaproteobacteria</taxon>
        <taxon>Enterobacterales</taxon>
        <taxon>Yersiniaceae</taxon>
        <taxon>Serratia</taxon>
    </lineage>
</organism>
<dbReference type="PANTHER" id="PTHR45008">
    <property type="entry name" value="PTS SYSTEM GLUCOSE-SPECIFIC EIIA COMPONENT"/>
    <property type="match status" value="1"/>
</dbReference>
<dbReference type="GO" id="GO:0009401">
    <property type="term" value="P:phosphoenolpyruvate-dependent sugar phosphotransferase system"/>
    <property type="evidence" value="ECO:0007669"/>
    <property type="project" value="UniProtKB-KW"/>
</dbReference>
<evidence type="ECO:0000256" key="1">
    <source>
        <dbReference type="ARBA" id="ARBA00004496"/>
    </source>
</evidence>
<proteinExistence type="predicted"/>
<dbReference type="AlphaFoldDB" id="A0A4U9HDF3"/>
<keyword evidence="5" id="KW-0598">Phosphotransferase system</keyword>
<dbReference type="InterPro" id="IPR001127">
    <property type="entry name" value="PTS_EIIA_1_perm"/>
</dbReference>
<keyword evidence="6" id="KW-0418">Kinase</keyword>
<feature type="domain" description="PTS EIIA type-1" evidence="11">
    <location>
        <begin position="1"/>
        <end position="68"/>
    </location>
</feature>
<sequence>MPSAWKPTRAFELVVHMGIDTVALNGQGFKRLVEEGAEVKAGEPVLEMDLAYLNANARSMISPVVVSNVDDYAGLGELASGNVVAGQTRLYVIKK</sequence>
<dbReference type="Gene3D" id="2.70.70.10">
    <property type="entry name" value="Glucose Permease (Domain IIA)"/>
    <property type="match status" value="1"/>
</dbReference>
<name>A0A4U9HDF3_SERRU</name>
<evidence type="ECO:0000313" key="13">
    <source>
        <dbReference type="Proteomes" id="UP000307968"/>
    </source>
</evidence>
<keyword evidence="2" id="KW-0813">Transport</keyword>
<dbReference type="GO" id="GO:0005737">
    <property type="term" value="C:cytoplasm"/>
    <property type="evidence" value="ECO:0007669"/>
    <property type="project" value="UniProtKB-SubCell"/>
</dbReference>
<comment type="subcellular location">
    <subcellularLocation>
        <location evidence="1">Cytoplasm</location>
    </subcellularLocation>
</comment>
<keyword evidence="4 12" id="KW-0808">Transferase</keyword>
<evidence type="ECO:0000313" key="12">
    <source>
        <dbReference type="EMBL" id="VTP60906.1"/>
    </source>
</evidence>
<dbReference type="Pfam" id="PF00358">
    <property type="entry name" value="PTS_EIIA_1"/>
    <property type="match status" value="1"/>
</dbReference>
<evidence type="ECO:0000256" key="2">
    <source>
        <dbReference type="ARBA" id="ARBA00022448"/>
    </source>
</evidence>
<evidence type="ECO:0000256" key="3">
    <source>
        <dbReference type="ARBA" id="ARBA00022597"/>
    </source>
</evidence>
<dbReference type="SUPFAM" id="SSF51261">
    <property type="entry name" value="Duplicated hybrid motif"/>
    <property type="match status" value="1"/>
</dbReference>
<evidence type="ECO:0000259" key="11">
    <source>
        <dbReference type="PROSITE" id="PS51093"/>
    </source>
</evidence>
<dbReference type="InterPro" id="IPR011055">
    <property type="entry name" value="Dup_hybrid_motif"/>
</dbReference>
<dbReference type="InterPro" id="IPR050890">
    <property type="entry name" value="PTS_EIIA_component"/>
</dbReference>
<dbReference type="PANTHER" id="PTHR45008:SF1">
    <property type="entry name" value="PTS SYSTEM GLUCOSE-SPECIFIC EIIA COMPONENT"/>
    <property type="match status" value="1"/>
</dbReference>
<dbReference type="PROSITE" id="PS51093">
    <property type="entry name" value="PTS_EIIA_TYPE_1"/>
    <property type="match status" value="1"/>
</dbReference>